<gene>
    <name evidence="1" type="ORF">BDY19DRAFT_388846</name>
</gene>
<evidence type="ECO:0000313" key="1">
    <source>
        <dbReference type="EMBL" id="KAI0085980.1"/>
    </source>
</evidence>
<sequence length="117" mass="13524">MAVRHCLLPRTLTAIIWADYSTQRSAATALVIKVESLASWIYRLSLHPHPITLQILYAHFLPCRLPMVLNLTFLRAQTVRARETQSQTSMVFHFIRNCITWGGRHTISTKLTETWSF</sequence>
<reference evidence="1" key="1">
    <citation type="journal article" date="2021" name="Environ. Microbiol.">
        <title>Gene family expansions and transcriptome signatures uncover fungal adaptations to wood decay.</title>
        <authorList>
            <person name="Hage H."/>
            <person name="Miyauchi S."/>
            <person name="Viragh M."/>
            <person name="Drula E."/>
            <person name="Min B."/>
            <person name="Chaduli D."/>
            <person name="Navarro D."/>
            <person name="Favel A."/>
            <person name="Norest M."/>
            <person name="Lesage-Meessen L."/>
            <person name="Balint B."/>
            <person name="Merenyi Z."/>
            <person name="de Eugenio L."/>
            <person name="Morin E."/>
            <person name="Martinez A.T."/>
            <person name="Baldrian P."/>
            <person name="Stursova M."/>
            <person name="Martinez M.J."/>
            <person name="Novotny C."/>
            <person name="Magnuson J.K."/>
            <person name="Spatafora J.W."/>
            <person name="Maurice S."/>
            <person name="Pangilinan J."/>
            <person name="Andreopoulos W."/>
            <person name="LaButti K."/>
            <person name="Hundley H."/>
            <person name="Na H."/>
            <person name="Kuo A."/>
            <person name="Barry K."/>
            <person name="Lipzen A."/>
            <person name="Henrissat B."/>
            <person name="Riley R."/>
            <person name="Ahrendt S."/>
            <person name="Nagy L.G."/>
            <person name="Grigoriev I.V."/>
            <person name="Martin F."/>
            <person name="Rosso M.N."/>
        </authorList>
    </citation>
    <scope>NUCLEOTIDE SEQUENCE</scope>
    <source>
        <strain evidence="1">CBS 384.51</strain>
    </source>
</reference>
<proteinExistence type="predicted"/>
<protein>
    <submittedName>
        <fullName evidence="1">Uncharacterized protein</fullName>
    </submittedName>
</protein>
<name>A0ACB8TVH9_9APHY</name>
<comment type="caution">
    <text evidence="1">The sequence shown here is derived from an EMBL/GenBank/DDBJ whole genome shotgun (WGS) entry which is preliminary data.</text>
</comment>
<keyword evidence="2" id="KW-1185">Reference proteome</keyword>
<dbReference type="Proteomes" id="UP001055072">
    <property type="component" value="Unassembled WGS sequence"/>
</dbReference>
<accession>A0ACB8TVH9</accession>
<evidence type="ECO:0000313" key="2">
    <source>
        <dbReference type="Proteomes" id="UP001055072"/>
    </source>
</evidence>
<organism evidence="1 2">
    <name type="scientific">Irpex rosettiformis</name>
    <dbReference type="NCBI Taxonomy" id="378272"/>
    <lineage>
        <taxon>Eukaryota</taxon>
        <taxon>Fungi</taxon>
        <taxon>Dikarya</taxon>
        <taxon>Basidiomycota</taxon>
        <taxon>Agaricomycotina</taxon>
        <taxon>Agaricomycetes</taxon>
        <taxon>Polyporales</taxon>
        <taxon>Irpicaceae</taxon>
        <taxon>Irpex</taxon>
    </lineage>
</organism>
<dbReference type="EMBL" id="MU274927">
    <property type="protein sequence ID" value="KAI0085980.1"/>
    <property type="molecule type" value="Genomic_DNA"/>
</dbReference>